<dbReference type="PANTHER" id="PTHR32438:SF5">
    <property type="entry name" value="4-ALPHA-GLUCANOTRANSFERASE DPE1, CHLOROPLASTIC_AMYLOPLASTIC"/>
    <property type="match status" value="1"/>
</dbReference>
<dbReference type="AlphaFoldDB" id="A0A9X1K4W4"/>
<keyword evidence="7" id="KW-1185">Reference proteome</keyword>
<keyword evidence="3 4" id="KW-0119">Carbohydrate metabolism</keyword>
<sequence>MVADTALAELAALAGVFPEFKTLDGEICTITPDTQRALLRANGLMADTPAQVNDTLAALRSEAADAALPPDVVVRAGHPVQLTCATDVTWELVLEGASEPEAQGRGTTTLDLPALPAGLHDLALTSGTRRQRVTVIAAPARAPCVSDVAGRERTWGVVAALYGLRSERNGGIGDFEDLAELSGILGAQGADFLGINPVHALGWAAVDTISPYSPSHRGYLNTSHIALDHIPDVHDMASGRPSPGELIDYARHPETHRTALRDAFRQFQRTASPDSQKDLAAFIRSGGQALADFALFEGLSETHGGDWRKWPQPLTAPDTARGALTADAQSFHLWLQWVAQRQMSGAQERARDSGMALGLYLDLAVGARLDGAEAWAASGSIARGVSLGAPPDHLSPAGQNWHLAAYAPRMLSQNRYAPLRHVLAQAMRHCGILRIDHALGLNRSFWIPEDGSPGGYIRQPLQALMAIIAIEAQKAGTVVIGEDLGLVPDGFRDTMAGQGIYGYTVMQYEQTPQHGFRKAKDLRPKSLACFGTHDTPTLRGFWEGRDIAWWRKLGWINDAEQTEITGRRQCEKADLMNVAAADTDHLGADVFRDRVHADLAASPTALMAVQLDDIFDVREAQNLPGTIDAHPNWRRRSPVSIDETSAHPNLRKTAKLMAKAGRGRPPAKS</sequence>
<dbReference type="Proteomes" id="UP001138661">
    <property type="component" value="Unassembled WGS sequence"/>
</dbReference>
<dbReference type="EMBL" id="JAHXDN010000006">
    <property type="protein sequence ID" value="MBW4710127.1"/>
    <property type="molecule type" value="Genomic_DNA"/>
</dbReference>
<dbReference type="PANTHER" id="PTHR32438">
    <property type="entry name" value="4-ALPHA-GLUCANOTRANSFERASE DPE1, CHLOROPLASTIC/AMYLOPLASTIC"/>
    <property type="match status" value="1"/>
</dbReference>
<evidence type="ECO:0000256" key="1">
    <source>
        <dbReference type="ARBA" id="ARBA00022676"/>
    </source>
</evidence>
<evidence type="ECO:0000256" key="2">
    <source>
        <dbReference type="ARBA" id="ARBA00022679"/>
    </source>
</evidence>
<dbReference type="Pfam" id="PF21226">
    <property type="entry name" value="MalQ_N"/>
    <property type="match status" value="1"/>
</dbReference>
<evidence type="ECO:0000256" key="3">
    <source>
        <dbReference type="ARBA" id="ARBA00023277"/>
    </source>
</evidence>
<proteinExistence type="inferred from homology"/>
<reference evidence="6" key="1">
    <citation type="submission" date="2021-07" db="EMBL/GenBank/DDBJ databases">
        <title>Roseobacter insulae sp. nov., isolated from a tidal flat.</title>
        <authorList>
            <person name="Park S."/>
            <person name="Yoon J.-H."/>
        </authorList>
    </citation>
    <scope>NUCLEOTIDE SEQUENCE</scope>
    <source>
        <strain evidence="6">YSTF-M11</strain>
    </source>
</reference>
<comment type="caution">
    <text evidence="6">The sequence shown here is derived from an EMBL/GenBank/DDBJ whole genome shotgun (WGS) entry which is preliminary data.</text>
</comment>
<dbReference type="NCBIfam" id="TIGR00217">
    <property type="entry name" value="malQ"/>
    <property type="match status" value="1"/>
</dbReference>
<gene>
    <name evidence="6" type="primary">malQ</name>
    <name evidence="6" type="ORF">KX928_20265</name>
</gene>
<comment type="catalytic activity">
    <reaction evidence="4">
        <text>Transfers a segment of a (1-&gt;4)-alpha-D-glucan to a new position in an acceptor, which may be glucose or a (1-&gt;4)-alpha-D-glucan.</text>
        <dbReference type="EC" id="2.4.1.25"/>
    </reaction>
</comment>
<organism evidence="6 7">
    <name type="scientific">Roseobacter insulae</name>
    <dbReference type="NCBI Taxonomy" id="2859783"/>
    <lineage>
        <taxon>Bacteria</taxon>
        <taxon>Pseudomonadati</taxon>
        <taxon>Pseudomonadota</taxon>
        <taxon>Alphaproteobacteria</taxon>
        <taxon>Rhodobacterales</taxon>
        <taxon>Roseobacteraceae</taxon>
        <taxon>Roseobacter</taxon>
    </lineage>
</organism>
<feature type="domain" description="MalQ N-terminal beta-sandwich" evidence="5">
    <location>
        <begin position="68"/>
        <end position="139"/>
    </location>
</feature>
<comment type="similarity">
    <text evidence="4">Belongs to the disproportionating enzyme family.</text>
</comment>
<name>A0A9X1K4W4_9RHOB</name>
<evidence type="ECO:0000256" key="4">
    <source>
        <dbReference type="RuleBase" id="RU361207"/>
    </source>
</evidence>
<evidence type="ECO:0000313" key="7">
    <source>
        <dbReference type="Proteomes" id="UP001138661"/>
    </source>
</evidence>
<dbReference type="EC" id="2.4.1.25" evidence="4"/>
<dbReference type="GO" id="GO:0004134">
    <property type="term" value="F:4-alpha-glucanotransferase activity"/>
    <property type="evidence" value="ECO:0007669"/>
    <property type="project" value="UniProtKB-EC"/>
</dbReference>
<protein>
    <recommendedName>
        <fullName evidence="4">4-alpha-glucanotransferase</fullName>
        <ecNumber evidence="4">2.4.1.25</ecNumber>
    </recommendedName>
    <alternativeName>
        <fullName evidence="4">Amylomaltase</fullName>
    </alternativeName>
    <alternativeName>
        <fullName evidence="4">Disproportionating enzyme</fullName>
    </alternativeName>
</protein>
<evidence type="ECO:0000259" key="5">
    <source>
        <dbReference type="Pfam" id="PF21226"/>
    </source>
</evidence>
<evidence type="ECO:0000313" key="6">
    <source>
        <dbReference type="EMBL" id="MBW4710127.1"/>
    </source>
</evidence>
<dbReference type="Pfam" id="PF02446">
    <property type="entry name" value="Glyco_hydro_77"/>
    <property type="match status" value="1"/>
</dbReference>
<keyword evidence="1 4" id="KW-0328">Glycosyltransferase</keyword>
<accession>A0A9X1K4W4</accession>
<dbReference type="InterPro" id="IPR003385">
    <property type="entry name" value="Glyco_hydro_77"/>
</dbReference>
<dbReference type="RefSeq" id="WP_219506313.1">
    <property type="nucleotide sequence ID" value="NZ_JAHXDN010000006.1"/>
</dbReference>
<dbReference type="InterPro" id="IPR048458">
    <property type="entry name" value="MalQ_N"/>
</dbReference>
<keyword evidence="2 4" id="KW-0808">Transferase</keyword>
<dbReference type="GO" id="GO:0005975">
    <property type="term" value="P:carbohydrate metabolic process"/>
    <property type="evidence" value="ECO:0007669"/>
    <property type="project" value="InterPro"/>
</dbReference>